<feature type="domain" description="Glucose-methanol-choline oxidoreductase C-terminal" evidence="7">
    <location>
        <begin position="478"/>
        <end position="613"/>
    </location>
</feature>
<keyword evidence="4" id="KW-0285">Flavoprotein</keyword>
<evidence type="ECO:0000259" key="6">
    <source>
        <dbReference type="Pfam" id="PF00732"/>
    </source>
</evidence>
<dbReference type="Gene3D" id="3.30.560.10">
    <property type="entry name" value="Glucose Oxidase, domain 3"/>
    <property type="match status" value="1"/>
</dbReference>
<dbReference type="InterPro" id="IPR000172">
    <property type="entry name" value="GMC_OxRdtase_N"/>
</dbReference>
<evidence type="ECO:0000256" key="1">
    <source>
        <dbReference type="ARBA" id="ARBA00001974"/>
    </source>
</evidence>
<dbReference type="InterPro" id="IPR036188">
    <property type="entry name" value="FAD/NAD-bd_sf"/>
</dbReference>
<feature type="chain" id="PRO_5007856690" evidence="5">
    <location>
        <begin position="21"/>
        <end position="627"/>
    </location>
</feature>
<dbReference type="Gene3D" id="3.50.50.60">
    <property type="entry name" value="FAD/NAD(P)-binding domain"/>
    <property type="match status" value="1"/>
</dbReference>
<keyword evidence="4" id="KW-0274">FAD</keyword>
<dbReference type="EMBL" id="KV426206">
    <property type="protein sequence ID" value="KZV84927.1"/>
    <property type="molecule type" value="Genomic_DNA"/>
</dbReference>
<reference evidence="8 9" key="1">
    <citation type="journal article" date="2016" name="Mol. Biol. Evol.">
        <title>Comparative Genomics of Early-Diverging Mushroom-Forming Fungi Provides Insights into the Origins of Lignocellulose Decay Capabilities.</title>
        <authorList>
            <person name="Nagy L.G."/>
            <person name="Riley R."/>
            <person name="Tritt A."/>
            <person name="Adam C."/>
            <person name="Daum C."/>
            <person name="Floudas D."/>
            <person name="Sun H."/>
            <person name="Yadav J.S."/>
            <person name="Pangilinan J."/>
            <person name="Larsson K.H."/>
            <person name="Matsuura K."/>
            <person name="Barry K."/>
            <person name="Labutti K."/>
            <person name="Kuo R."/>
            <person name="Ohm R.A."/>
            <person name="Bhattacharya S.S."/>
            <person name="Shirouzu T."/>
            <person name="Yoshinaga Y."/>
            <person name="Martin F.M."/>
            <person name="Grigoriev I.V."/>
            <person name="Hibbett D.S."/>
        </authorList>
    </citation>
    <scope>NUCLEOTIDE SEQUENCE [LARGE SCALE GENOMIC DNA]</scope>
    <source>
        <strain evidence="8 9">HHB12029</strain>
    </source>
</reference>
<comment type="similarity">
    <text evidence="2">Belongs to the GMC oxidoreductase family.</text>
</comment>
<dbReference type="STRING" id="1314781.A0A165DMR1"/>
<dbReference type="Pfam" id="PF00732">
    <property type="entry name" value="GMC_oxred_N"/>
    <property type="match status" value="1"/>
</dbReference>
<feature type="domain" description="Glucose-methanol-choline oxidoreductase N-terminal" evidence="6">
    <location>
        <begin position="43"/>
        <end position="353"/>
    </location>
</feature>
<evidence type="ECO:0000256" key="5">
    <source>
        <dbReference type="SAM" id="SignalP"/>
    </source>
</evidence>
<comment type="cofactor">
    <cofactor evidence="1 4">
        <name>FAD</name>
        <dbReference type="ChEBI" id="CHEBI:57692"/>
    </cofactor>
</comment>
<evidence type="ECO:0000256" key="2">
    <source>
        <dbReference type="ARBA" id="ARBA00010790"/>
    </source>
</evidence>
<gene>
    <name evidence="8" type="ORF">EXIGLDRAFT_271260</name>
</gene>
<feature type="binding site" evidence="4">
    <location>
        <position position="121"/>
    </location>
    <ligand>
        <name>FAD</name>
        <dbReference type="ChEBI" id="CHEBI:57692"/>
    </ligand>
</feature>
<dbReference type="GO" id="GO:0050660">
    <property type="term" value="F:flavin adenine dinucleotide binding"/>
    <property type="evidence" value="ECO:0007669"/>
    <property type="project" value="InterPro"/>
</dbReference>
<feature type="signal peptide" evidence="5">
    <location>
        <begin position="1"/>
        <end position="20"/>
    </location>
</feature>
<feature type="active site" description="Proton donor" evidence="3">
    <location>
        <position position="561"/>
    </location>
</feature>
<dbReference type="InterPro" id="IPR007867">
    <property type="entry name" value="GMC_OxRtase_C"/>
</dbReference>
<accession>A0A165DMR1</accession>
<feature type="binding site" evidence="4">
    <location>
        <position position="270"/>
    </location>
    <ligand>
        <name>FAD</name>
        <dbReference type="ChEBI" id="CHEBI:57692"/>
    </ligand>
</feature>
<evidence type="ECO:0000313" key="8">
    <source>
        <dbReference type="EMBL" id="KZV84927.1"/>
    </source>
</evidence>
<sequence>MLRLAATFVQLLALTRVCLAYTDALSELHARTISPSVASSTTYDYIIVGGGQAGLVIANRLTEDASKTVLVVEHGYLDTNPAQEDPSSATAYKQHLLYNLTSTPQTGLNGRSGLTVFAAAVVGGGSTINGMMLDRGAPEDYDNWSKLGNPGWSFKKLLPYFKKATHLALPDPAILKEFNITWDLSAYGSKDTPIEVSYPSYQYPAVKVQYQGMIEAGVQPQKEGALNAYALFWFPGALTKKEVKRSYAVSGYYRPVADRKNLHLLTGYRVNEILFNRFKRATGITFQARDTPAGENVQTAKAKREIVLTSGFLHTPQILQRSGIGPAALLREANIPVLVDLPGVGANLQDHAVGSTNFQFNTDIIPNPGSLTSNETFKAWADELWATNRTGPRSITVGNVGSWLPLPLLAQDDYKSIVATIKSQNVSELLPSTYDKTLIAGYKIQRNLIASSYSRNTFGAIELPFSGRGSSSLSLEHPLSRGTIRLNTTDIYAEPLVDYNTFVNPIDPLVIAKSVKFVRKWQSTPAMQQLSPVEVAPGADLQTDEQLVASLRDSAGPTTAHGCCTAAMSPRLHGGVVDEKLRVYGVSGLSIGDVSTIPLIPGSHTCSTVYAIAEHAAELIKKRTAGW</sequence>
<feature type="active site" description="Proton acceptor" evidence="3">
    <location>
        <position position="604"/>
    </location>
</feature>
<dbReference type="SUPFAM" id="SSF51905">
    <property type="entry name" value="FAD/NAD(P)-binding domain"/>
    <property type="match status" value="1"/>
</dbReference>
<dbReference type="PANTHER" id="PTHR11552">
    <property type="entry name" value="GLUCOSE-METHANOL-CHOLINE GMC OXIDOREDUCTASE"/>
    <property type="match status" value="1"/>
</dbReference>
<dbReference type="GO" id="GO:0016614">
    <property type="term" value="F:oxidoreductase activity, acting on CH-OH group of donors"/>
    <property type="evidence" value="ECO:0007669"/>
    <property type="project" value="InterPro"/>
</dbReference>
<dbReference type="OrthoDB" id="269227at2759"/>
<dbReference type="AlphaFoldDB" id="A0A165DMR1"/>
<evidence type="ECO:0000259" key="7">
    <source>
        <dbReference type="Pfam" id="PF05199"/>
    </source>
</evidence>
<dbReference type="GO" id="GO:0044550">
    <property type="term" value="P:secondary metabolite biosynthetic process"/>
    <property type="evidence" value="ECO:0007669"/>
    <property type="project" value="TreeGrafter"/>
</dbReference>
<evidence type="ECO:0000256" key="3">
    <source>
        <dbReference type="PIRSR" id="PIRSR000137-1"/>
    </source>
</evidence>
<evidence type="ECO:0000313" key="9">
    <source>
        <dbReference type="Proteomes" id="UP000077266"/>
    </source>
</evidence>
<dbReference type="SUPFAM" id="SSF54373">
    <property type="entry name" value="FAD-linked reductases, C-terminal domain"/>
    <property type="match status" value="1"/>
</dbReference>
<dbReference type="InParanoid" id="A0A165DMR1"/>
<proteinExistence type="inferred from homology"/>
<dbReference type="PIRSF" id="PIRSF000137">
    <property type="entry name" value="Alcohol_oxidase"/>
    <property type="match status" value="1"/>
</dbReference>
<keyword evidence="5" id="KW-0732">Signal</keyword>
<organism evidence="8 9">
    <name type="scientific">Exidia glandulosa HHB12029</name>
    <dbReference type="NCBI Taxonomy" id="1314781"/>
    <lineage>
        <taxon>Eukaryota</taxon>
        <taxon>Fungi</taxon>
        <taxon>Dikarya</taxon>
        <taxon>Basidiomycota</taxon>
        <taxon>Agaricomycotina</taxon>
        <taxon>Agaricomycetes</taxon>
        <taxon>Auriculariales</taxon>
        <taxon>Exidiaceae</taxon>
        <taxon>Exidia</taxon>
    </lineage>
</organism>
<protein>
    <submittedName>
        <fullName evidence="8">Alcohol oxidase</fullName>
    </submittedName>
</protein>
<dbReference type="Proteomes" id="UP000077266">
    <property type="component" value="Unassembled WGS sequence"/>
</dbReference>
<dbReference type="InterPro" id="IPR012132">
    <property type="entry name" value="GMC_OxRdtase"/>
</dbReference>
<keyword evidence="9" id="KW-1185">Reference proteome</keyword>
<dbReference type="PANTHER" id="PTHR11552:SF115">
    <property type="entry name" value="DEHYDROGENASE XPTC-RELATED"/>
    <property type="match status" value="1"/>
</dbReference>
<dbReference type="Pfam" id="PF05199">
    <property type="entry name" value="GMC_oxred_C"/>
    <property type="match status" value="1"/>
</dbReference>
<name>A0A165DMR1_EXIGL</name>
<evidence type="ECO:0000256" key="4">
    <source>
        <dbReference type="PIRSR" id="PIRSR000137-2"/>
    </source>
</evidence>